<evidence type="ECO:0000313" key="1">
    <source>
        <dbReference type="EMBL" id="NII42265.1"/>
    </source>
</evidence>
<evidence type="ECO:0000313" key="2">
    <source>
        <dbReference type="Proteomes" id="UP001318300"/>
    </source>
</evidence>
<protein>
    <submittedName>
        <fullName evidence="1">Uncharacterized protein</fullName>
    </submittedName>
</protein>
<dbReference type="RefSeq" id="WP_166781242.1">
    <property type="nucleotide sequence ID" value="NZ_JAAOYO010000004.1"/>
</dbReference>
<sequence>MSAVELPVHLQIALAEYPQCQKRTRRTQEHVERCAKPSEWAMRCNHCDAVSFVCEEHGAEIADLQRPQACSACNTVGLVPLRWTWTHLRCGS</sequence>
<keyword evidence="2" id="KW-1185">Reference proteome</keyword>
<gene>
    <name evidence="1" type="ORF">E9228_002923</name>
</gene>
<proteinExistence type="predicted"/>
<name>A0ABX0T9P9_9MICO</name>
<dbReference type="EMBL" id="JAAOYO010000004">
    <property type="protein sequence ID" value="NII42265.1"/>
    <property type="molecule type" value="Genomic_DNA"/>
</dbReference>
<accession>A0ABX0T9P9</accession>
<organism evidence="1 2">
    <name type="scientific">Curtobacterium salicis</name>
    <dbReference type="NCBI Taxonomy" id="1779862"/>
    <lineage>
        <taxon>Bacteria</taxon>
        <taxon>Bacillati</taxon>
        <taxon>Actinomycetota</taxon>
        <taxon>Actinomycetes</taxon>
        <taxon>Micrococcales</taxon>
        <taxon>Microbacteriaceae</taxon>
        <taxon>Curtobacterium</taxon>
    </lineage>
</organism>
<dbReference type="Proteomes" id="UP001318300">
    <property type="component" value="Unassembled WGS sequence"/>
</dbReference>
<comment type="caution">
    <text evidence="1">The sequence shown here is derived from an EMBL/GenBank/DDBJ whole genome shotgun (WGS) entry which is preliminary data.</text>
</comment>
<reference evidence="1 2" key="1">
    <citation type="submission" date="2020-03" db="EMBL/GenBank/DDBJ databases">
        <title>Above-ground endophytic microbial communities from plants in different locations in the United States.</title>
        <authorList>
            <person name="Frank C."/>
        </authorList>
    </citation>
    <scope>NUCLEOTIDE SEQUENCE [LARGE SCALE GENOMIC DNA]</scope>
    <source>
        <strain evidence="1 2">WW7</strain>
    </source>
</reference>